<dbReference type="Gene3D" id="1.10.10.10">
    <property type="entry name" value="Winged helix-like DNA-binding domain superfamily/Winged helix DNA-binding domain"/>
    <property type="match status" value="1"/>
</dbReference>
<dbReference type="Proteomes" id="UP000295705">
    <property type="component" value="Unassembled WGS sequence"/>
</dbReference>
<dbReference type="PANTHER" id="PTHR30118">
    <property type="entry name" value="HTH-TYPE TRANSCRIPTIONAL REGULATOR LEUO-RELATED"/>
    <property type="match status" value="1"/>
</dbReference>
<dbReference type="InterPro" id="IPR037402">
    <property type="entry name" value="YidZ_PBP2"/>
</dbReference>
<evidence type="ECO:0000313" key="6">
    <source>
        <dbReference type="EMBL" id="TDQ58879.1"/>
    </source>
</evidence>
<keyword evidence="4" id="KW-0804">Transcription</keyword>
<dbReference type="EMBL" id="SNYO01000004">
    <property type="protein sequence ID" value="TDQ58879.1"/>
    <property type="molecule type" value="Genomic_DNA"/>
</dbReference>
<gene>
    <name evidence="6" type="ORF">EV188_104628</name>
</gene>
<keyword evidence="7" id="KW-1185">Reference proteome</keyword>
<dbReference type="CDD" id="cd08417">
    <property type="entry name" value="PBP2_Nitroaromatics_like"/>
    <property type="match status" value="1"/>
</dbReference>
<dbReference type="SUPFAM" id="SSF46785">
    <property type="entry name" value="Winged helix' DNA-binding domain"/>
    <property type="match status" value="1"/>
</dbReference>
<dbReference type="PANTHER" id="PTHR30118:SF15">
    <property type="entry name" value="TRANSCRIPTIONAL REGULATORY PROTEIN"/>
    <property type="match status" value="1"/>
</dbReference>
<evidence type="ECO:0000256" key="2">
    <source>
        <dbReference type="ARBA" id="ARBA00023015"/>
    </source>
</evidence>
<organism evidence="6 7">
    <name type="scientific">Actinomycetospora succinea</name>
    <dbReference type="NCBI Taxonomy" id="663603"/>
    <lineage>
        <taxon>Bacteria</taxon>
        <taxon>Bacillati</taxon>
        <taxon>Actinomycetota</taxon>
        <taxon>Actinomycetes</taxon>
        <taxon>Pseudonocardiales</taxon>
        <taxon>Pseudonocardiaceae</taxon>
        <taxon>Actinomycetospora</taxon>
    </lineage>
</organism>
<evidence type="ECO:0000256" key="4">
    <source>
        <dbReference type="ARBA" id="ARBA00023163"/>
    </source>
</evidence>
<dbReference type="InterPro" id="IPR036390">
    <property type="entry name" value="WH_DNA-bd_sf"/>
</dbReference>
<comment type="similarity">
    <text evidence="1">Belongs to the LysR transcriptional regulatory family.</text>
</comment>
<evidence type="ECO:0000256" key="3">
    <source>
        <dbReference type="ARBA" id="ARBA00023125"/>
    </source>
</evidence>
<accession>A0A4R6VK07</accession>
<keyword evidence="2" id="KW-0805">Transcription regulation</keyword>
<reference evidence="6 7" key="1">
    <citation type="submission" date="2019-03" db="EMBL/GenBank/DDBJ databases">
        <title>Genomic Encyclopedia of Type Strains, Phase IV (KMG-IV): sequencing the most valuable type-strain genomes for metagenomic binning, comparative biology and taxonomic classification.</title>
        <authorList>
            <person name="Goeker M."/>
        </authorList>
    </citation>
    <scope>NUCLEOTIDE SEQUENCE [LARGE SCALE GENOMIC DNA]</scope>
    <source>
        <strain evidence="6 7">DSM 45775</strain>
    </source>
</reference>
<feature type="domain" description="HTH lysR-type" evidence="5">
    <location>
        <begin position="10"/>
        <end position="67"/>
    </location>
</feature>
<dbReference type="InterPro" id="IPR050389">
    <property type="entry name" value="LysR-type_TF"/>
</dbReference>
<evidence type="ECO:0000256" key="1">
    <source>
        <dbReference type="ARBA" id="ARBA00009437"/>
    </source>
</evidence>
<dbReference type="InterPro" id="IPR036388">
    <property type="entry name" value="WH-like_DNA-bd_sf"/>
</dbReference>
<proteinExistence type="inferred from homology"/>
<evidence type="ECO:0000259" key="5">
    <source>
        <dbReference type="PROSITE" id="PS50931"/>
    </source>
</evidence>
<dbReference type="PRINTS" id="PR00039">
    <property type="entry name" value="HTHLYSR"/>
</dbReference>
<dbReference type="InterPro" id="IPR000847">
    <property type="entry name" value="LysR_HTH_N"/>
</dbReference>
<dbReference type="Pfam" id="PF00126">
    <property type="entry name" value="HTH_1"/>
    <property type="match status" value="1"/>
</dbReference>
<dbReference type="RefSeq" id="WP_133827661.1">
    <property type="nucleotide sequence ID" value="NZ_BAABHR010000033.1"/>
</dbReference>
<dbReference type="GO" id="GO:0003677">
    <property type="term" value="F:DNA binding"/>
    <property type="evidence" value="ECO:0007669"/>
    <property type="project" value="UniProtKB-KW"/>
</dbReference>
<dbReference type="InterPro" id="IPR005119">
    <property type="entry name" value="LysR_subst-bd"/>
</dbReference>
<dbReference type="PROSITE" id="PS50931">
    <property type="entry name" value="HTH_LYSR"/>
    <property type="match status" value="1"/>
</dbReference>
<dbReference type="Gene3D" id="3.40.190.10">
    <property type="entry name" value="Periplasmic binding protein-like II"/>
    <property type="match status" value="2"/>
</dbReference>
<dbReference type="Pfam" id="PF03466">
    <property type="entry name" value="LysR_substrate"/>
    <property type="match status" value="1"/>
</dbReference>
<dbReference type="SUPFAM" id="SSF53850">
    <property type="entry name" value="Periplasmic binding protein-like II"/>
    <property type="match status" value="1"/>
</dbReference>
<protein>
    <submittedName>
        <fullName evidence="6">DNA-binding transcriptional LysR family regulator</fullName>
    </submittedName>
</protein>
<dbReference type="GO" id="GO:0003700">
    <property type="term" value="F:DNA-binding transcription factor activity"/>
    <property type="evidence" value="ECO:0007669"/>
    <property type="project" value="InterPro"/>
</dbReference>
<name>A0A4R6VK07_9PSEU</name>
<keyword evidence="3 6" id="KW-0238">DNA-binding</keyword>
<dbReference type="AlphaFoldDB" id="A0A4R6VK07"/>
<sequence length="307" mass="34316">MDRDSLLPQLDLNLLVAFDVLITECNVTRAAERLSVGQPAMSASLARLRKFFGDPLLVREGRSLTPTPTALELVGPIRDALDTIESTVRATREFDPRTDQRTFALMASDYVLLVLLRPLLAALEAEAPKLRLNVRPATSDAVERLVRSELDLLILPTELAARGAEVRSAPLFSERFVVAVDRDHPDVGEQITADQFRTLPYLAYDGAPGMTISELRLRRLGIDRHVDVHTQSFVIQPLMLPGTRLMALLHERLAVAFASHLPIRLLEPPFDVPPMTEAMFWSPRTDADPAHRWLRDRVRRAAAAMDP</sequence>
<comment type="caution">
    <text evidence="6">The sequence shown here is derived from an EMBL/GenBank/DDBJ whole genome shotgun (WGS) entry which is preliminary data.</text>
</comment>
<dbReference type="OrthoDB" id="8717159at2"/>
<evidence type="ECO:0000313" key="7">
    <source>
        <dbReference type="Proteomes" id="UP000295705"/>
    </source>
</evidence>